<keyword evidence="2" id="KW-1185">Reference proteome</keyword>
<sequence length="224" mass="24992">MLGSSREQSSCIASLCASSKLPSQFLLGLDLRTINLSSYDTVSSHEGAYVIDIVKVKTPKSSPPSSLLSILFDCSLGEGKMMNLNFNMIDVIASLNKFKRVGSFNAFAEIFQQMAVYFSHCRENLQGFGTLAIALIFNNSENNSVKSSGVIFVVKLRSESEVKQLHRGQCKRSNAAEQLPKKDCKFICHYRCRALIRLDCRGPRYKNEQDEGNEQSIEKDTNVL</sequence>
<dbReference type="OrthoDB" id="74314at2759"/>
<dbReference type="AlphaFoldDB" id="V8PG74"/>
<name>V8PG74_OPHHA</name>
<dbReference type="EMBL" id="AZIM01000105">
    <property type="protein sequence ID" value="ETE73355.1"/>
    <property type="molecule type" value="Genomic_DNA"/>
</dbReference>
<evidence type="ECO:0000313" key="2">
    <source>
        <dbReference type="Proteomes" id="UP000018936"/>
    </source>
</evidence>
<comment type="caution">
    <text evidence="1">The sequence shown here is derived from an EMBL/GenBank/DDBJ whole genome shotgun (WGS) entry which is preliminary data.</text>
</comment>
<feature type="non-terminal residue" evidence="1">
    <location>
        <position position="1"/>
    </location>
</feature>
<evidence type="ECO:0000313" key="1">
    <source>
        <dbReference type="EMBL" id="ETE73355.1"/>
    </source>
</evidence>
<accession>V8PG74</accession>
<dbReference type="Proteomes" id="UP000018936">
    <property type="component" value="Unassembled WGS sequence"/>
</dbReference>
<gene>
    <name evidence="1" type="primary">RASSF1</name>
    <name evidence="1" type="ORF">L345_00833</name>
</gene>
<proteinExistence type="predicted"/>
<organism evidence="1 2">
    <name type="scientific">Ophiophagus hannah</name>
    <name type="common">King cobra</name>
    <name type="synonym">Naja hannah</name>
    <dbReference type="NCBI Taxonomy" id="8665"/>
    <lineage>
        <taxon>Eukaryota</taxon>
        <taxon>Metazoa</taxon>
        <taxon>Chordata</taxon>
        <taxon>Craniata</taxon>
        <taxon>Vertebrata</taxon>
        <taxon>Euteleostomi</taxon>
        <taxon>Lepidosauria</taxon>
        <taxon>Squamata</taxon>
        <taxon>Bifurcata</taxon>
        <taxon>Unidentata</taxon>
        <taxon>Episquamata</taxon>
        <taxon>Toxicofera</taxon>
        <taxon>Serpentes</taxon>
        <taxon>Colubroidea</taxon>
        <taxon>Elapidae</taxon>
        <taxon>Elapinae</taxon>
        <taxon>Ophiophagus</taxon>
    </lineage>
</organism>
<reference evidence="1 2" key="1">
    <citation type="journal article" date="2013" name="Proc. Natl. Acad. Sci. U.S.A.">
        <title>The king cobra genome reveals dynamic gene evolution and adaptation in the snake venom system.</title>
        <authorList>
            <person name="Vonk F.J."/>
            <person name="Casewell N.R."/>
            <person name="Henkel C.V."/>
            <person name="Heimberg A.M."/>
            <person name="Jansen H.J."/>
            <person name="McCleary R.J."/>
            <person name="Kerkkamp H.M."/>
            <person name="Vos R.A."/>
            <person name="Guerreiro I."/>
            <person name="Calvete J.J."/>
            <person name="Wuster W."/>
            <person name="Woods A.E."/>
            <person name="Logan J.M."/>
            <person name="Harrison R.A."/>
            <person name="Castoe T.A."/>
            <person name="de Koning A.P."/>
            <person name="Pollock D.D."/>
            <person name="Yandell M."/>
            <person name="Calderon D."/>
            <person name="Renjifo C."/>
            <person name="Currier R.B."/>
            <person name="Salgado D."/>
            <person name="Pla D."/>
            <person name="Sanz L."/>
            <person name="Hyder A.S."/>
            <person name="Ribeiro J.M."/>
            <person name="Arntzen J.W."/>
            <person name="van den Thillart G.E."/>
            <person name="Boetzer M."/>
            <person name="Pirovano W."/>
            <person name="Dirks R.P."/>
            <person name="Spaink H.P."/>
            <person name="Duboule D."/>
            <person name="McGlinn E."/>
            <person name="Kini R.M."/>
            <person name="Richardson M.K."/>
        </authorList>
    </citation>
    <scope>NUCLEOTIDE SEQUENCE</scope>
    <source>
        <tissue evidence="1">Blood</tissue>
    </source>
</reference>
<protein>
    <submittedName>
        <fullName evidence="1">Ras association domain-containing protein 1</fullName>
    </submittedName>
</protein>